<feature type="domain" description="PKD" evidence="7">
    <location>
        <begin position="753"/>
        <end position="840"/>
    </location>
</feature>
<evidence type="ECO:0000313" key="9">
    <source>
        <dbReference type="Proteomes" id="UP000240418"/>
    </source>
</evidence>
<evidence type="ECO:0000256" key="2">
    <source>
        <dbReference type="ARBA" id="ARBA00022692"/>
    </source>
</evidence>
<dbReference type="Pfam" id="PF18911">
    <property type="entry name" value="PKD_4"/>
    <property type="match status" value="15"/>
</dbReference>
<feature type="domain" description="PKD" evidence="7">
    <location>
        <begin position="1397"/>
        <end position="1431"/>
    </location>
</feature>
<feature type="chain" id="PRO_5015150262" evidence="6">
    <location>
        <begin position="30"/>
        <end position="1628"/>
    </location>
</feature>
<feature type="domain" description="PKD" evidence="7">
    <location>
        <begin position="580"/>
        <end position="667"/>
    </location>
</feature>
<comment type="caution">
    <text evidence="8">The sequence shown here is derived from an EMBL/GenBank/DDBJ whole genome shotgun (WGS) entry which is preliminary data.</text>
</comment>
<sequence>MAMKELKRCVSRLGICAAMVLGGALGASGQDLAPPPDHGLLVVYGVLAPTREGDIDHKETIYFSVPKDLRDRFYVRVFDPEMSGEHDFRYGGAGNTQTIYRVSGGEGAYSDMAMPEPVANGSRPQKLRRAELMAEMPGKVLREETFGSDAATDGEWVSIGSVRARQGEVIGDRAWFRLDVLGADGDDGNGFNVDVSLARDVHRRPEGLQMVAYQPTIRWPGGTIGTRVEFQNPGGGPIVVQNFDGAAADLRLNRMYSDIALRASGQDTWASEEARPEEELLAITLKGGFETPNDITLRIFDQAGKVLPIMMPPRQAPEPERPQALPRARELADCTSVAFDGTYEGADPLLGYRWDYGDGSSSQEPVIVYSYLSPGRYDARLRVLEPGTRAARGWENTVPVHVRSAPRAVAGNPITVAPGDVVPFDASASQPSDSPITSYLWTFGDGAVSNLAQTDKMYAEPGAYRVVLRVMDGSNHPCNFGVATRLVNVNFPPVAEAGTDLSSIVGRPVSLDGSASYDVDGTVVDHDWDMGDGTEIDGARVTHIYTEPGVYRVALAVTDDSGVSNETTRDYLTIKVNAPPVPLIEGPTEPIAVGEAVLMDGRKSSDADGVILSHLWDFGDGAIGEGEAAEYAWARPGVYEVTLTVIDNSGTASATQSARFEVIVNTRPIADAGADQFVTASDVQFDGGASRDIDGKISQYLWEFGDGRTGMGPRPVHSYLRPGMYEVALTVTDDSGAPQSSHRDTMTVTVNASPIADAGPALTVAPGEEFVLDAGASVDPDGRIAGFEWRFNDGATKPGERVSHVLEQPGLHRILLKVTDDFSGGGASDESEVLITVNAQPIAEAGPDVRIAPDETVRFDARGSFDRDGKLAEYRWEFDDLQTPLEAAMIERAWPTAGIFNARLVVRDDSGVANSTATDTVTIRVNHRPEAEAGPVVDTDRLLVQLDAGGSSDADGDNLVYMWDFGDGSQPVYGREVAHVFPRAGRFPVTLRVDDGSGLSNARDVDATTVIINAPPVADAGGNRNVCSGQSILFDASGSSDEDGDLLRYAWDFGDDSGSEIVNPTKTYEMPGTYPVTLSVADESGSKRGTDMDRIAVIVQEGPIANAGPDMRVCVNQEVRMDGTASTDADGSVNAFEWTFGDGSRASGATPVKAFDRAGTYAVTLTITGDTVGQCSPLDTDVVNVEVLPARSQSIEAVERAPAGGAVSFAAVLGDEPNTGEPIAYDWVFSDGGTAQGLEVEYVFAEPGVYLATLTTTMEGGLQDCGALETIHKIIVNDPPEPRIDGPETLAVGELVSFDATGSTDRDGVITSFVWDFGDGTTGQGVAGDHRYEQAGTYKLQLAVQDDAGVDNSIVVLEREVVVNPVPIAGLETPPALCAGIPEYWAVATEEGVKVDWAFGDGQSGTGAALEHVFAKPGLYPVSVTTDDGRGLANSVYREEVYARVNAIPEADAGADQVVCPGAPISFSAGAHDADGAITQYIWRFSDGVTLEGADVTRSFEETGPLEVELSVVDDSGSMCDTGVDTAQILVNAAPIVDAGPDQQTPVGAAHDVVRFDASGATDPDGQGVLINWDFGDQTNVAGAVSRHRFASAGTYTVTVTASDSTGLACGVSTDTVRIEAFEREIGN</sequence>
<dbReference type="PROSITE" id="PS50093">
    <property type="entry name" value="PKD"/>
    <property type="match status" value="15"/>
</dbReference>
<dbReference type="PANTHER" id="PTHR46730">
    <property type="entry name" value="POLYCYSTIN-1"/>
    <property type="match status" value="1"/>
</dbReference>
<feature type="domain" description="PKD" evidence="7">
    <location>
        <begin position="840"/>
        <end position="923"/>
    </location>
</feature>
<dbReference type="Proteomes" id="UP000240418">
    <property type="component" value="Unassembled WGS sequence"/>
</dbReference>
<feature type="domain" description="PKD" evidence="7">
    <location>
        <begin position="1218"/>
        <end position="1261"/>
    </location>
</feature>
<reference evidence="8 9" key="1">
    <citation type="submission" date="2018-03" db="EMBL/GenBank/DDBJ databases">
        <title>Genomic Encyclopedia of Archaeal and Bacterial Type Strains, Phase II (KMG-II): from individual species to whole genera.</title>
        <authorList>
            <person name="Goeker M."/>
        </authorList>
    </citation>
    <scope>NUCLEOTIDE SEQUENCE [LARGE SCALE GENOMIC DNA]</scope>
    <source>
        <strain evidence="8 9">DSM 100673</strain>
    </source>
</reference>
<feature type="domain" description="PKD" evidence="7">
    <location>
        <begin position="492"/>
        <end position="562"/>
    </location>
</feature>
<dbReference type="EMBL" id="PYGJ01000021">
    <property type="protein sequence ID" value="PSL17102.1"/>
    <property type="molecule type" value="Genomic_DNA"/>
</dbReference>
<feature type="domain" description="PKD" evidence="7">
    <location>
        <begin position="1279"/>
        <end position="1349"/>
    </location>
</feature>
<dbReference type="GO" id="GO:0005886">
    <property type="term" value="C:plasma membrane"/>
    <property type="evidence" value="ECO:0007669"/>
    <property type="project" value="TreeGrafter"/>
</dbReference>
<dbReference type="InterPro" id="IPR000601">
    <property type="entry name" value="PKD_dom"/>
</dbReference>
<keyword evidence="5" id="KW-0472">Membrane</keyword>
<dbReference type="OrthoDB" id="9773411at2"/>
<feature type="domain" description="PKD" evidence="7">
    <location>
        <begin position="1015"/>
        <end position="1086"/>
    </location>
</feature>
<keyword evidence="9" id="KW-1185">Reference proteome</keyword>
<protein>
    <submittedName>
        <fullName evidence="8">PKD repeat protein</fullName>
    </submittedName>
</protein>
<feature type="domain" description="PKD" evidence="7">
    <location>
        <begin position="1448"/>
        <end position="1518"/>
    </location>
</feature>
<feature type="signal peptide" evidence="6">
    <location>
        <begin position="1"/>
        <end position="29"/>
    </location>
</feature>
<proteinExistence type="predicted"/>
<dbReference type="PANTHER" id="PTHR46730:SF4">
    <property type="entry name" value="POLYCYSTIC KIDNEY DISEASE PROTEIN 1-LIKE 1"/>
    <property type="match status" value="1"/>
</dbReference>
<feature type="domain" description="PKD" evidence="7">
    <location>
        <begin position="336"/>
        <end position="383"/>
    </location>
</feature>
<keyword evidence="2" id="KW-0812">Transmembrane</keyword>
<keyword evidence="4" id="KW-1133">Transmembrane helix</keyword>
<organism evidence="8 9">
    <name type="scientific">Shimia abyssi</name>
    <dbReference type="NCBI Taxonomy" id="1662395"/>
    <lineage>
        <taxon>Bacteria</taxon>
        <taxon>Pseudomonadati</taxon>
        <taxon>Pseudomonadota</taxon>
        <taxon>Alphaproteobacteria</taxon>
        <taxon>Rhodobacterales</taxon>
        <taxon>Roseobacteraceae</taxon>
    </lineage>
</organism>
<evidence type="ECO:0000259" key="7">
    <source>
        <dbReference type="PROSITE" id="PS50093"/>
    </source>
</evidence>
<dbReference type="SUPFAM" id="SSF49299">
    <property type="entry name" value="PKD domain"/>
    <property type="match status" value="15"/>
</dbReference>
<dbReference type="GO" id="GO:0006816">
    <property type="term" value="P:calcium ion transport"/>
    <property type="evidence" value="ECO:0007669"/>
    <property type="project" value="TreeGrafter"/>
</dbReference>
<feature type="domain" description="PKD" evidence="7">
    <location>
        <begin position="700"/>
        <end position="753"/>
    </location>
</feature>
<evidence type="ECO:0000256" key="5">
    <source>
        <dbReference type="ARBA" id="ARBA00023136"/>
    </source>
</evidence>
<dbReference type="GO" id="GO:0005261">
    <property type="term" value="F:monoatomic cation channel activity"/>
    <property type="evidence" value="ECO:0007669"/>
    <property type="project" value="TreeGrafter"/>
</dbReference>
<dbReference type="SMART" id="SM00089">
    <property type="entry name" value="PKD"/>
    <property type="match status" value="15"/>
</dbReference>
<evidence type="ECO:0000256" key="6">
    <source>
        <dbReference type="SAM" id="SignalP"/>
    </source>
</evidence>
<keyword evidence="3" id="KW-0677">Repeat</keyword>
<dbReference type="Gene3D" id="2.60.40.10">
    <property type="entry name" value="Immunoglobulins"/>
    <property type="match status" value="15"/>
</dbReference>
<keyword evidence="6" id="KW-0732">Signal</keyword>
<feature type="domain" description="PKD" evidence="7">
    <location>
        <begin position="1548"/>
        <end position="1607"/>
    </location>
</feature>
<comment type="subcellular location">
    <subcellularLocation>
        <location evidence="1">Membrane</location>
        <topology evidence="1">Multi-pass membrane protein</topology>
    </subcellularLocation>
</comment>
<evidence type="ECO:0000256" key="4">
    <source>
        <dbReference type="ARBA" id="ARBA00022989"/>
    </source>
</evidence>
<dbReference type="InterPro" id="IPR035986">
    <property type="entry name" value="PKD_dom_sf"/>
</dbReference>
<dbReference type="CDD" id="cd00146">
    <property type="entry name" value="PKD"/>
    <property type="match status" value="14"/>
</dbReference>
<feature type="domain" description="PKD" evidence="7">
    <location>
        <begin position="1102"/>
        <end position="1168"/>
    </location>
</feature>
<name>A0A2P8F5X7_9RHOB</name>
<dbReference type="InterPro" id="IPR013783">
    <property type="entry name" value="Ig-like_fold"/>
</dbReference>
<evidence type="ECO:0000256" key="3">
    <source>
        <dbReference type="ARBA" id="ARBA00022737"/>
    </source>
</evidence>
<evidence type="ECO:0000256" key="1">
    <source>
        <dbReference type="ARBA" id="ARBA00004141"/>
    </source>
</evidence>
<dbReference type="InterPro" id="IPR022409">
    <property type="entry name" value="PKD/Chitinase_dom"/>
</dbReference>
<feature type="domain" description="PKD" evidence="7">
    <location>
        <begin position="951"/>
        <end position="998"/>
    </location>
</feature>
<evidence type="ECO:0000313" key="8">
    <source>
        <dbReference type="EMBL" id="PSL17102.1"/>
    </source>
</evidence>
<accession>A0A2P8F5X7</accession>
<feature type="domain" description="PKD" evidence="7">
    <location>
        <begin position="432"/>
        <end position="472"/>
    </location>
</feature>
<gene>
    <name evidence="8" type="ORF">CLV88_12112</name>
</gene>